<keyword evidence="3" id="KW-1185">Reference proteome</keyword>
<sequence length="220" mass="21721">MDVGHAGVLQQLRAAVLGSLVLALAAGAHVLGGGALPAPALLLLVAVLVTAASAALARARPAARGRLRHREVVPVLAVGQAALHGLLTGLSAPVATASAAPLAPGGHVHGLLPRMPRPGGAAAEGPLAAVLDQATSPMLLAHVVATLVTSAAVVAADRAWASAVAWATRVLPALLVLLRGPLAGPTPRVRPGPARRRTVPTGVVVAALPHRGPPRVLAAV</sequence>
<dbReference type="AlphaFoldDB" id="A0A3N1HQG2"/>
<feature type="transmembrane region" description="Helical" evidence="1">
    <location>
        <begin position="38"/>
        <end position="59"/>
    </location>
</feature>
<dbReference type="EMBL" id="RJKN01000002">
    <property type="protein sequence ID" value="ROP44754.1"/>
    <property type="molecule type" value="Genomic_DNA"/>
</dbReference>
<accession>A0A3N1HQG2</accession>
<keyword evidence="1" id="KW-0812">Transmembrane</keyword>
<proteinExistence type="predicted"/>
<keyword evidence="1" id="KW-1133">Transmembrane helix</keyword>
<feature type="transmembrane region" description="Helical" evidence="1">
    <location>
        <begin position="12"/>
        <end position="32"/>
    </location>
</feature>
<name>A0A3N1HQG2_9ACTN</name>
<organism evidence="2 3">
    <name type="scientific">Pseudokineococcus lusitanus</name>
    <dbReference type="NCBI Taxonomy" id="763993"/>
    <lineage>
        <taxon>Bacteria</taxon>
        <taxon>Bacillati</taxon>
        <taxon>Actinomycetota</taxon>
        <taxon>Actinomycetes</taxon>
        <taxon>Kineosporiales</taxon>
        <taxon>Kineosporiaceae</taxon>
        <taxon>Pseudokineococcus</taxon>
    </lineage>
</organism>
<evidence type="ECO:0000313" key="3">
    <source>
        <dbReference type="Proteomes" id="UP000276232"/>
    </source>
</evidence>
<dbReference type="InParanoid" id="A0A3N1HQG2"/>
<gene>
    <name evidence="2" type="ORF">EDC03_0882</name>
</gene>
<dbReference type="RefSeq" id="WP_123378995.1">
    <property type="nucleotide sequence ID" value="NZ_RJKN01000002.1"/>
</dbReference>
<reference evidence="2 3" key="1">
    <citation type="journal article" date="2015" name="Stand. Genomic Sci.">
        <title>Genomic Encyclopedia of Bacterial and Archaeal Type Strains, Phase III: the genomes of soil and plant-associated and newly described type strains.</title>
        <authorList>
            <person name="Whitman W.B."/>
            <person name="Woyke T."/>
            <person name="Klenk H.P."/>
            <person name="Zhou Y."/>
            <person name="Lilburn T.G."/>
            <person name="Beck B.J."/>
            <person name="De Vos P."/>
            <person name="Vandamme P."/>
            <person name="Eisen J.A."/>
            <person name="Garrity G."/>
            <person name="Hugenholtz P."/>
            <person name="Kyrpides N.C."/>
        </authorList>
    </citation>
    <scope>NUCLEOTIDE SEQUENCE [LARGE SCALE GENOMIC DNA]</scope>
    <source>
        <strain evidence="2 3">CECT 7306</strain>
    </source>
</reference>
<comment type="caution">
    <text evidence="2">The sequence shown here is derived from an EMBL/GenBank/DDBJ whole genome shotgun (WGS) entry which is preliminary data.</text>
</comment>
<evidence type="ECO:0000256" key="1">
    <source>
        <dbReference type="SAM" id="Phobius"/>
    </source>
</evidence>
<protein>
    <submittedName>
        <fullName evidence="2">Uncharacterized protein</fullName>
    </submittedName>
</protein>
<evidence type="ECO:0000313" key="2">
    <source>
        <dbReference type="EMBL" id="ROP44754.1"/>
    </source>
</evidence>
<dbReference type="Proteomes" id="UP000276232">
    <property type="component" value="Unassembled WGS sequence"/>
</dbReference>
<keyword evidence="1" id="KW-0472">Membrane</keyword>